<reference evidence="1" key="1">
    <citation type="submission" date="2019-08" db="EMBL/GenBank/DDBJ databases">
        <authorList>
            <person name="Kucharzyk K."/>
            <person name="Murdoch R.W."/>
            <person name="Higgins S."/>
            <person name="Loffler F."/>
        </authorList>
    </citation>
    <scope>NUCLEOTIDE SEQUENCE</scope>
</reference>
<name>A0A645GYJ7_9ZZZZ</name>
<comment type="caution">
    <text evidence="1">The sequence shown here is derived from an EMBL/GenBank/DDBJ whole genome shotgun (WGS) entry which is preliminary data.</text>
</comment>
<organism evidence="1">
    <name type="scientific">bioreactor metagenome</name>
    <dbReference type="NCBI Taxonomy" id="1076179"/>
    <lineage>
        <taxon>unclassified sequences</taxon>
        <taxon>metagenomes</taxon>
        <taxon>ecological metagenomes</taxon>
    </lineage>
</organism>
<dbReference type="EMBL" id="VSSQ01083533">
    <property type="protein sequence ID" value="MPN31827.1"/>
    <property type="molecule type" value="Genomic_DNA"/>
</dbReference>
<gene>
    <name evidence="1" type="ORF">SDC9_179302</name>
</gene>
<accession>A0A645GYJ7</accession>
<proteinExistence type="predicted"/>
<sequence>MADPEKLRTSLKLIKVYLLAQSGRRDAGYQSPASFAVGDASIDAISKTYTLTAEMQKYRWKVYRVIVRPKNLESNQ</sequence>
<dbReference type="AlphaFoldDB" id="A0A645GYJ7"/>
<protein>
    <submittedName>
        <fullName evidence="1">Uncharacterized protein</fullName>
    </submittedName>
</protein>
<evidence type="ECO:0000313" key="1">
    <source>
        <dbReference type="EMBL" id="MPN31827.1"/>
    </source>
</evidence>